<keyword evidence="2" id="KW-0812">Transmembrane</keyword>
<gene>
    <name evidence="3" type="ORF">EYF80_028891</name>
</gene>
<comment type="caution">
    <text evidence="3">The sequence shown here is derived from an EMBL/GenBank/DDBJ whole genome shotgun (WGS) entry which is preliminary data.</text>
</comment>
<dbReference type="Proteomes" id="UP000314294">
    <property type="component" value="Unassembled WGS sequence"/>
</dbReference>
<keyword evidence="4" id="KW-1185">Reference proteome</keyword>
<reference evidence="3 4" key="1">
    <citation type="submission" date="2019-03" db="EMBL/GenBank/DDBJ databases">
        <title>First draft genome of Liparis tanakae, snailfish: a comprehensive survey of snailfish specific genes.</title>
        <authorList>
            <person name="Kim W."/>
            <person name="Song I."/>
            <person name="Jeong J.-H."/>
            <person name="Kim D."/>
            <person name="Kim S."/>
            <person name="Ryu S."/>
            <person name="Song J.Y."/>
            <person name="Lee S.K."/>
        </authorList>
    </citation>
    <scope>NUCLEOTIDE SEQUENCE [LARGE SCALE GENOMIC DNA]</scope>
    <source>
        <tissue evidence="3">Muscle</tissue>
    </source>
</reference>
<dbReference type="EMBL" id="SRLO01000325">
    <property type="protein sequence ID" value="TNN60896.1"/>
    <property type="molecule type" value="Genomic_DNA"/>
</dbReference>
<keyword evidence="2" id="KW-1133">Transmembrane helix</keyword>
<keyword evidence="2" id="KW-0472">Membrane</keyword>
<sequence>MVLMGVLPIPLMQLLGGLILFSFCRRLQNQTRITSFSMLSWSAIMVISSEGTGAGQGLVRRQALCTNSTDTKGGEVKAGHRQHYTAHAARCGVDDGTESPSKQSILGVVGLPHGQANVPLGSRRGKERDKKKRNTGRVALTEAIWMGCDMGSWLMGAAAEAEMLAPVVLFCWLAECCTAAASS</sequence>
<feature type="region of interest" description="Disordered" evidence="1">
    <location>
        <begin position="112"/>
        <end position="135"/>
    </location>
</feature>
<protein>
    <submittedName>
        <fullName evidence="3">Uncharacterized protein</fullName>
    </submittedName>
</protein>
<evidence type="ECO:0000256" key="1">
    <source>
        <dbReference type="SAM" id="MobiDB-lite"/>
    </source>
</evidence>
<feature type="transmembrane region" description="Helical" evidence="2">
    <location>
        <begin position="6"/>
        <end position="24"/>
    </location>
</feature>
<evidence type="ECO:0000313" key="4">
    <source>
        <dbReference type="Proteomes" id="UP000314294"/>
    </source>
</evidence>
<dbReference type="AlphaFoldDB" id="A0A4Z2H5B3"/>
<evidence type="ECO:0000313" key="3">
    <source>
        <dbReference type="EMBL" id="TNN60896.1"/>
    </source>
</evidence>
<proteinExistence type="predicted"/>
<accession>A0A4Z2H5B3</accession>
<name>A0A4Z2H5B3_9TELE</name>
<evidence type="ECO:0000256" key="2">
    <source>
        <dbReference type="SAM" id="Phobius"/>
    </source>
</evidence>
<organism evidence="3 4">
    <name type="scientific">Liparis tanakae</name>
    <name type="common">Tanaka's snailfish</name>
    <dbReference type="NCBI Taxonomy" id="230148"/>
    <lineage>
        <taxon>Eukaryota</taxon>
        <taxon>Metazoa</taxon>
        <taxon>Chordata</taxon>
        <taxon>Craniata</taxon>
        <taxon>Vertebrata</taxon>
        <taxon>Euteleostomi</taxon>
        <taxon>Actinopterygii</taxon>
        <taxon>Neopterygii</taxon>
        <taxon>Teleostei</taxon>
        <taxon>Neoteleostei</taxon>
        <taxon>Acanthomorphata</taxon>
        <taxon>Eupercaria</taxon>
        <taxon>Perciformes</taxon>
        <taxon>Cottioidei</taxon>
        <taxon>Cottales</taxon>
        <taxon>Liparidae</taxon>
        <taxon>Liparis</taxon>
    </lineage>
</organism>
<feature type="compositionally biased region" description="Basic residues" evidence="1">
    <location>
        <begin position="123"/>
        <end position="135"/>
    </location>
</feature>